<dbReference type="SMART" id="SM00638">
    <property type="entry name" value="LPD_N"/>
    <property type="match status" value="1"/>
</dbReference>
<evidence type="ECO:0000256" key="1">
    <source>
        <dbReference type="ARBA" id="ARBA00004240"/>
    </source>
</evidence>
<dbReference type="Pfam" id="PF19444">
    <property type="entry name" value="MTP_lip_bd"/>
    <property type="match status" value="1"/>
</dbReference>
<organism evidence="8">
    <name type="scientific">Timema monikensis</name>
    <dbReference type="NCBI Taxonomy" id="170555"/>
    <lineage>
        <taxon>Eukaryota</taxon>
        <taxon>Metazoa</taxon>
        <taxon>Ecdysozoa</taxon>
        <taxon>Arthropoda</taxon>
        <taxon>Hexapoda</taxon>
        <taxon>Insecta</taxon>
        <taxon>Pterygota</taxon>
        <taxon>Neoptera</taxon>
        <taxon>Polyneoptera</taxon>
        <taxon>Phasmatodea</taxon>
        <taxon>Timematodea</taxon>
        <taxon>Timematoidea</taxon>
        <taxon>Timematidae</taxon>
        <taxon>Timema</taxon>
    </lineage>
</organism>
<dbReference type="InterPro" id="IPR011030">
    <property type="entry name" value="Lipovitellin_superhlx_dom"/>
</dbReference>
<dbReference type="PANTHER" id="PTHR13024:SF0">
    <property type="entry name" value="MICROSOMAL TRIACYLGLYCEROL TRANSFER PROTEIN"/>
    <property type="match status" value="1"/>
</dbReference>
<dbReference type="InterPro" id="IPR015816">
    <property type="entry name" value="Vitellinogen_b-sht_N"/>
</dbReference>
<dbReference type="SUPFAM" id="SSF48431">
    <property type="entry name" value="Lipovitellin-phosvitin complex, superhelical domain"/>
    <property type="match status" value="1"/>
</dbReference>
<keyword evidence="3 6" id="KW-0732">Signal</keyword>
<dbReference type="Gene3D" id="1.25.10.20">
    <property type="entry name" value="Vitellinogen, superhelical"/>
    <property type="match status" value="1"/>
</dbReference>
<dbReference type="GO" id="GO:0005548">
    <property type="term" value="F:phospholipid transporter activity"/>
    <property type="evidence" value="ECO:0007669"/>
    <property type="project" value="InterPro"/>
</dbReference>
<evidence type="ECO:0000313" key="8">
    <source>
        <dbReference type="EMBL" id="CAD7431285.1"/>
    </source>
</evidence>
<dbReference type="Pfam" id="PF01347">
    <property type="entry name" value="Vitellogenin_N"/>
    <property type="match status" value="2"/>
</dbReference>
<dbReference type="EMBL" id="OB794893">
    <property type="protein sequence ID" value="CAD7431285.1"/>
    <property type="molecule type" value="Genomic_DNA"/>
</dbReference>
<feature type="chain" id="PRO_5030632867" description="Vitellogenin domain-containing protein" evidence="6">
    <location>
        <begin position="20"/>
        <end position="1168"/>
    </location>
</feature>
<keyword evidence="2" id="KW-0813">Transport</keyword>
<dbReference type="Gene3D" id="2.30.230.10">
    <property type="entry name" value="Lipovitellin, beta-sheet shell regions, chain A"/>
    <property type="match status" value="1"/>
</dbReference>
<dbReference type="AlphaFoldDB" id="A0A7R9EC21"/>
<dbReference type="GO" id="GO:0005783">
    <property type="term" value="C:endoplasmic reticulum"/>
    <property type="evidence" value="ECO:0007669"/>
    <property type="project" value="UniProtKB-SubCell"/>
</dbReference>
<comment type="caution">
    <text evidence="5">Lacks conserved residue(s) required for the propagation of feature annotation.</text>
</comment>
<feature type="domain" description="Vitellogenin" evidence="7">
    <location>
        <begin position="38"/>
        <end position="835"/>
    </location>
</feature>
<reference evidence="8" key="1">
    <citation type="submission" date="2020-11" db="EMBL/GenBank/DDBJ databases">
        <authorList>
            <person name="Tran Van P."/>
        </authorList>
    </citation>
    <scope>NUCLEOTIDE SEQUENCE</scope>
</reference>
<evidence type="ECO:0000256" key="5">
    <source>
        <dbReference type="PROSITE-ProRule" id="PRU00557"/>
    </source>
</evidence>
<dbReference type="InterPro" id="IPR045811">
    <property type="entry name" value="MTP_lip-bd"/>
</dbReference>
<evidence type="ECO:0000256" key="2">
    <source>
        <dbReference type="ARBA" id="ARBA00022448"/>
    </source>
</evidence>
<sequence length="1168" mass="129640">MLCPRAILWPALLGCWCYGFVLISSPAMAGAGSGSHLFDLGRGHSYQLESTVLLNEVGGARAGKDVGYQVSATVTVGAVWQTADNADKLLRIEVSTPQLLIKSRKAPAPEGFIAHSSKLEGFANSPYYVHWSKGVIQHVYIVEDEELSLVNFKKGVASFFQFQLLDTQQTEKDTSGKCVVTYTSKDPHNFRKTKTNCVSGKNIPFIFHPDESPVPQTMYHIDELGGLCGHSTETTYHIGELGGLCGHSTETTYHIGELGGLCGHNTETTYHIGELGGLCGHITETTYHIGELGGLCSHSTETTYHIGDLEFTALLWSGMYLLRLEFTALLWSGMYLLWLGSTALLWSGMYLLWLEFHCTSLEWDVLVGVRVHCTTLEWDVLVVLMGTDVTSTREADYVMSRDLSAIQSVKMHETHDMSVVLRQEIGSRVTALQEITLTDSPVTMLPVVGDTVEAAVKELEVTSGQTLKKQILVTEREPLHCTEECPSLVKLVKENREHLRNENLGITRSAAAFIRLLNAARGAKKEEIMKVLKSSKNKEIISQLYDLAGATQTQEAHDAVMKVLHLDYEYDLDQNERYFWALSLGSHPKLSVIKDVLKLSEKEHPNEKLAETLVLTVSAMTNRFRRQPGNSKHKIVSDVQSSLESGISACKSEECKQKYLRAFKNLALEDTIPTLLKYAINGTKKTSVTAMKAIRALPVAMWNDTVKKAAERIYFQVGRRYDSSSRTLSLDILLESSPSKALLRDLLLSLTSTDPAYEVKQYLVQRLRQIGERDLLLNNTVREIVREEKMLNTYHIQAQRGLTTAFTRSFLNHPSLNGSLVSIQEVSSGLLKRGIVDIVIDRAGQSQEIFSLGLFTGGLGSFLSSDEESSDPDELEESATAGMEVTALGVQVRPFVFFSGQGELMGHVWSGTGSEKTPAFQRCQLQTHVGKCQIWEFQIFPSSGHIWPRYGPVLAGYDLSTRTIALLQDHLEYLPLQTGFIAELSLIGAVSFDLSGQIQLSLWNKNAHSLVEKNAGIALQGLIKVDTSFVRSQVEFNLATEVKLNLVSDIDFYGNLALCLQLKQPDSVVRHNIYKVERIPGSKHRLRKSKYKTIPVPGRTYALNRKNNEMCNVTFKIESGEQEHTCDTPPKCGTHQGEYLKALTLEVGPLSMTTQGLDLFEKGVGPST</sequence>
<accession>A0A7R9EC21</accession>
<evidence type="ECO:0000256" key="3">
    <source>
        <dbReference type="ARBA" id="ARBA00022729"/>
    </source>
</evidence>
<dbReference type="GO" id="GO:0016323">
    <property type="term" value="C:basolateral plasma membrane"/>
    <property type="evidence" value="ECO:0007669"/>
    <property type="project" value="TreeGrafter"/>
</dbReference>
<dbReference type="InterPro" id="IPR039988">
    <property type="entry name" value="MTTP"/>
</dbReference>
<proteinExistence type="predicted"/>
<dbReference type="GO" id="GO:0005794">
    <property type="term" value="C:Golgi apparatus"/>
    <property type="evidence" value="ECO:0007669"/>
    <property type="project" value="TreeGrafter"/>
</dbReference>
<dbReference type="PROSITE" id="PS51211">
    <property type="entry name" value="VITELLOGENIN"/>
    <property type="match status" value="1"/>
</dbReference>
<feature type="signal peptide" evidence="6">
    <location>
        <begin position="1"/>
        <end position="19"/>
    </location>
</feature>
<dbReference type="SUPFAM" id="SSF56968">
    <property type="entry name" value="Lipovitellin-phosvitin complex, beta-sheet shell regions"/>
    <property type="match status" value="1"/>
</dbReference>
<keyword evidence="4" id="KW-0256">Endoplasmic reticulum</keyword>
<evidence type="ECO:0000256" key="6">
    <source>
        <dbReference type="SAM" id="SignalP"/>
    </source>
</evidence>
<dbReference type="InterPro" id="IPR001747">
    <property type="entry name" value="Vitellogenin_N"/>
</dbReference>
<protein>
    <recommendedName>
        <fullName evidence="7">Vitellogenin domain-containing protein</fullName>
    </recommendedName>
</protein>
<gene>
    <name evidence="8" type="ORF">TMSB3V08_LOCUS8024</name>
</gene>
<dbReference type="GO" id="GO:0008289">
    <property type="term" value="F:lipid binding"/>
    <property type="evidence" value="ECO:0007669"/>
    <property type="project" value="InterPro"/>
</dbReference>
<evidence type="ECO:0000256" key="4">
    <source>
        <dbReference type="ARBA" id="ARBA00022824"/>
    </source>
</evidence>
<evidence type="ECO:0000259" key="7">
    <source>
        <dbReference type="PROSITE" id="PS51211"/>
    </source>
</evidence>
<name>A0A7R9EC21_9NEOP</name>
<comment type="subcellular location">
    <subcellularLocation>
        <location evidence="1">Endoplasmic reticulum</location>
    </subcellularLocation>
</comment>
<dbReference type="InterPro" id="IPR015819">
    <property type="entry name" value="Lipid_transp_b-sht_shell"/>
</dbReference>
<dbReference type="PANTHER" id="PTHR13024">
    <property type="entry name" value="MICROSOMAL TRIGLYCERIDE TRANSFER PROTEIN, LARGE SUBUNIT"/>
    <property type="match status" value="1"/>
</dbReference>
<dbReference type="GO" id="GO:0042157">
    <property type="term" value="P:lipoprotein metabolic process"/>
    <property type="evidence" value="ECO:0007669"/>
    <property type="project" value="TreeGrafter"/>
</dbReference>